<feature type="signal peptide" evidence="1">
    <location>
        <begin position="1"/>
        <end position="19"/>
    </location>
</feature>
<gene>
    <name evidence="3" type="ORF">OM074_11290</name>
</gene>
<evidence type="ECO:0000259" key="2">
    <source>
        <dbReference type="Pfam" id="PF10988"/>
    </source>
</evidence>
<feature type="chain" id="PRO_5042219859" evidence="1">
    <location>
        <begin position="20"/>
        <end position="224"/>
    </location>
</feature>
<organism evidence="3 4">
    <name type="scientific">Plebeiibacterium marinum</name>
    <dbReference type="NCBI Taxonomy" id="2992111"/>
    <lineage>
        <taxon>Bacteria</taxon>
        <taxon>Pseudomonadati</taxon>
        <taxon>Bacteroidota</taxon>
        <taxon>Bacteroidia</taxon>
        <taxon>Marinilabiliales</taxon>
        <taxon>Marinilabiliaceae</taxon>
        <taxon>Plebeiibacterium</taxon>
    </lineage>
</organism>
<keyword evidence="1" id="KW-0732">Signal</keyword>
<evidence type="ECO:0000313" key="3">
    <source>
        <dbReference type="EMBL" id="MCW3806210.1"/>
    </source>
</evidence>
<proteinExistence type="predicted"/>
<sequence length="224" mass="24620">MKKFTLLIIVLACIMNLGAQERKTQNRNVGSFNEIYAGKGINVTLIEGDKEKIRIEIENADVTDVITNIKGRRLDIKMKTKIYKDMSVMVYVTYRSLKAISTGTGAFITSDNTIYAENLDLKSGTGSNIVLDVDVKNLASSLSSSKIELVGKADFQEVSSYAGGRYIADQLMSKEALVRTYTGGVAWVNATDKLDAKTNTGGKINYKGNPKQLISKGNIERDEE</sequence>
<dbReference type="AlphaFoldDB" id="A0AAE3SJW9"/>
<comment type="caution">
    <text evidence="3">The sequence shown here is derived from an EMBL/GenBank/DDBJ whole genome shotgun (WGS) entry which is preliminary data.</text>
</comment>
<dbReference type="EMBL" id="JAPDPI010000021">
    <property type="protein sequence ID" value="MCW3806210.1"/>
    <property type="molecule type" value="Genomic_DNA"/>
</dbReference>
<evidence type="ECO:0000313" key="4">
    <source>
        <dbReference type="Proteomes" id="UP001207408"/>
    </source>
</evidence>
<protein>
    <submittedName>
        <fullName evidence="3">DUF2807 domain-containing protein</fullName>
    </submittedName>
</protein>
<accession>A0AAE3SJW9</accession>
<feature type="domain" description="Putative auto-transporter adhesin head GIN" evidence="2">
    <location>
        <begin position="32"/>
        <end position="210"/>
    </location>
</feature>
<evidence type="ECO:0000256" key="1">
    <source>
        <dbReference type="SAM" id="SignalP"/>
    </source>
</evidence>
<reference evidence="3" key="1">
    <citation type="submission" date="2022-10" db="EMBL/GenBank/DDBJ databases">
        <authorList>
            <person name="Yu W.X."/>
        </authorList>
    </citation>
    <scope>NUCLEOTIDE SEQUENCE</scope>
    <source>
        <strain evidence="3">D04</strain>
    </source>
</reference>
<keyword evidence="4" id="KW-1185">Reference proteome</keyword>
<dbReference type="Gene3D" id="2.160.20.120">
    <property type="match status" value="1"/>
</dbReference>
<dbReference type="Proteomes" id="UP001207408">
    <property type="component" value="Unassembled WGS sequence"/>
</dbReference>
<dbReference type="Pfam" id="PF10988">
    <property type="entry name" value="DUF2807"/>
    <property type="match status" value="1"/>
</dbReference>
<name>A0AAE3SJW9_9BACT</name>
<dbReference type="RefSeq" id="WP_301199582.1">
    <property type="nucleotide sequence ID" value="NZ_JAPDPI010000021.1"/>
</dbReference>
<dbReference type="InterPro" id="IPR021255">
    <property type="entry name" value="DUF2807"/>
</dbReference>